<dbReference type="GO" id="GO:0006805">
    <property type="term" value="P:xenobiotic metabolic process"/>
    <property type="evidence" value="ECO:0007669"/>
    <property type="project" value="TreeGrafter"/>
</dbReference>
<dbReference type="PANTHER" id="PTHR24300:SF375">
    <property type="entry name" value="CYTOCHROME P450 FAMILY"/>
    <property type="match status" value="1"/>
</dbReference>
<dbReference type="GO" id="GO:0005737">
    <property type="term" value="C:cytoplasm"/>
    <property type="evidence" value="ECO:0007669"/>
    <property type="project" value="TreeGrafter"/>
</dbReference>
<sequence length="225" mass="25240">DIWEPYLGSKTFVIVNGSEAIKEAFRNPSFVGRADVLYKKLVGHKGIIWRRRKNDQLNGNITRSSLEGLCPVPTSTQMGSISFLSGKDKLEGYVKDVQALVQKYLDSMAVGRVPNQPRCFADALEDKIDETTNETIVLHYEQKPAGQIIVDLIIVSIDTTAWMLELIKLYLFQYSEVQQKVQAEIYKIVGTERFPALANRSNNALHLGCYPINISSVARSSLRSS</sequence>
<dbReference type="EMBL" id="CAJVCH010539761">
    <property type="protein sequence ID" value="CAG7826435.1"/>
    <property type="molecule type" value="Genomic_DNA"/>
</dbReference>
<dbReference type="InterPro" id="IPR001128">
    <property type="entry name" value="Cyt_P450"/>
</dbReference>
<organism evidence="4 5">
    <name type="scientific">Allacma fusca</name>
    <dbReference type="NCBI Taxonomy" id="39272"/>
    <lineage>
        <taxon>Eukaryota</taxon>
        <taxon>Metazoa</taxon>
        <taxon>Ecdysozoa</taxon>
        <taxon>Arthropoda</taxon>
        <taxon>Hexapoda</taxon>
        <taxon>Collembola</taxon>
        <taxon>Symphypleona</taxon>
        <taxon>Sminthuridae</taxon>
        <taxon>Allacma</taxon>
    </lineage>
</organism>
<accession>A0A8J2L7G1</accession>
<dbReference type="AlphaFoldDB" id="A0A8J2L7G1"/>
<dbReference type="GO" id="GO:0016712">
    <property type="term" value="F:oxidoreductase activity, acting on paired donors, with incorporation or reduction of molecular oxygen, reduced flavin or flavoprotein as one donor, and incorporation of one atom of oxygen"/>
    <property type="evidence" value="ECO:0007669"/>
    <property type="project" value="TreeGrafter"/>
</dbReference>
<reference evidence="4" key="1">
    <citation type="submission" date="2021-06" db="EMBL/GenBank/DDBJ databases">
        <authorList>
            <person name="Hodson N. C."/>
            <person name="Mongue J. A."/>
            <person name="Jaron S. K."/>
        </authorList>
    </citation>
    <scope>NUCLEOTIDE SEQUENCE</scope>
</reference>
<dbReference type="InterPro" id="IPR050182">
    <property type="entry name" value="Cytochrome_P450_fam2"/>
</dbReference>
<dbReference type="GO" id="GO:0006082">
    <property type="term" value="P:organic acid metabolic process"/>
    <property type="evidence" value="ECO:0007669"/>
    <property type="project" value="TreeGrafter"/>
</dbReference>
<comment type="similarity">
    <text evidence="1">Belongs to the cytochrome P450 family.</text>
</comment>
<evidence type="ECO:0000256" key="1">
    <source>
        <dbReference type="ARBA" id="ARBA00010617"/>
    </source>
</evidence>
<keyword evidence="2" id="KW-0479">Metal-binding</keyword>
<evidence type="ECO:0000256" key="2">
    <source>
        <dbReference type="ARBA" id="ARBA00022723"/>
    </source>
</evidence>
<evidence type="ECO:0000313" key="4">
    <source>
        <dbReference type="EMBL" id="CAG7826435.1"/>
    </source>
</evidence>
<evidence type="ECO:0000256" key="3">
    <source>
        <dbReference type="ARBA" id="ARBA00023004"/>
    </source>
</evidence>
<keyword evidence="5" id="KW-1185">Reference proteome</keyword>
<gene>
    <name evidence="4" type="ORF">AFUS01_LOCUS36488</name>
</gene>
<proteinExistence type="inferred from homology"/>
<dbReference type="GO" id="GO:0020037">
    <property type="term" value="F:heme binding"/>
    <property type="evidence" value="ECO:0007669"/>
    <property type="project" value="InterPro"/>
</dbReference>
<dbReference type="PANTHER" id="PTHR24300">
    <property type="entry name" value="CYTOCHROME P450 508A4-RELATED"/>
    <property type="match status" value="1"/>
</dbReference>
<keyword evidence="3" id="KW-0408">Iron</keyword>
<protein>
    <submittedName>
        <fullName evidence="4">Uncharacterized protein</fullName>
    </submittedName>
</protein>
<dbReference type="Pfam" id="PF00067">
    <property type="entry name" value="p450"/>
    <property type="match status" value="1"/>
</dbReference>
<feature type="non-terminal residue" evidence="4">
    <location>
        <position position="1"/>
    </location>
</feature>
<dbReference type="Proteomes" id="UP000708208">
    <property type="component" value="Unassembled WGS sequence"/>
</dbReference>
<evidence type="ECO:0000313" key="5">
    <source>
        <dbReference type="Proteomes" id="UP000708208"/>
    </source>
</evidence>
<comment type="caution">
    <text evidence="4">The sequence shown here is derived from an EMBL/GenBank/DDBJ whole genome shotgun (WGS) entry which is preliminary data.</text>
</comment>
<dbReference type="GO" id="GO:0005506">
    <property type="term" value="F:iron ion binding"/>
    <property type="evidence" value="ECO:0007669"/>
    <property type="project" value="InterPro"/>
</dbReference>
<name>A0A8J2L7G1_9HEXA</name>